<keyword evidence="1" id="KW-0732">Signal</keyword>
<accession>A0A9P6I396</accession>
<proteinExistence type="predicted"/>
<feature type="domain" description="Diels-Alderase N-terminal" evidence="2">
    <location>
        <begin position="18"/>
        <end position="222"/>
    </location>
</feature>
<feature type="domain" description="AsqO/PenF-like C-terminal" evidence="3">
    <location>
        <begin position="230"/>
        <end position="357"/>
    </location>
</feature>
<dbReference type="InterPro" id="IPR056402">
    <property type="entry name" value="DA_N"/>
</dbReference>
<sequence length="364" mass="39873">MKISLTAIAVSLLLAQARAKTVYFPPAMHDGSITIEELSTPGNLDGFKMSTSANSSSYDYWWFDAVSNSDDAALNIVFYNAGDIGNPQPLAVEISGTFGNGTRFFNQVLAPDGAVISNGPEGISGQWKGTGASFRGTNLEKPNVEYEITFDSPELGVYGTLKLNSRAPAHYPCDPNVPGVTQLHLPRFFWSNAVPDADVVANLNINGTKVVFEGIGYHDKNWGDKTILQSPKFWDWGHTRFGPYSVVWYDLLDRNDTEYHRSYVAKDGKIVSISCDEGAVVTRPWGTNVTWPPTGGLNSVAGVVSRFDLGNETLLVNVTKERVTYDREVYTRATGSVKGGIEGSEQTWEGRAFFDEFTYGLVFG</sequence>
<keyword evidence="5" id="KW-1185">Reference proteome</keyword>
<evidence type="ECO:0000313" key="4">
    <source>
        <dbReference type="EMBL" id="KAF9874972.1"/>
    </source>
</evidence>
<evidence type="ECO:0008006" key="6">
    <source>
        <dbReference type="Google" id="ProtNLM"/>
    </source>
</evidence>
<dbReference type="RefSeq" id="XP_038744433.1">
    <property type="nucleotide sequence ID" value="XM_038890383.1"/>
</dbReference>
<dbReference type="EMBL" id="JAATWM020000024">
    <property type="protein sequence ID" value="KAF9874972.1"/>
    <property type="molecule type" value="Genomic_DNA"/>
</dbReference>
<reference evidence="4" key="2">
    <citation type="submission" date="2020-11" db="EMBL/GenBank/DDBJ databases">
        <title>Whole genome sequencing of Colletotrichum sp.</title>
        <authorList>
            <person name="Li H."/>
        </authorList>
    </citation>
    <scope>NUCLEOTIDE SEQUENCE</scope>
    <source>
        <strain evidence="4">CkLH20</strain>
    </source>
</reference>
<feature type="signal peptide" evidence="1">
    <location>
        <begin position="1"/>
        <end position="19"/>
    </location>
</feature>
<reference evidence="4" key="1">
    <citation type="submission" date="2020-03" db="EMBL/GenBank/DDBJ databases">
        <authorList>
            <person name="He L."/>
        </authorList>
    </citation>
    <scope>NUCLEOTIDE SEQUENCE</scope>
    <source>
        <strain evidence="4">CkLH20</strain>
    </source>
</reference>
<gene>
    <name evidence="4" type="ORF">CkaCkLH20_07666</name>
</gene>
<evidence type="ECO:0000259" key="3">
    <source>
        <dbReference type="Pfam" id="PF25581"/>
    </source>
</evidence>
<comment type="caution">
    <text evidence="4">The sequence shown here is derived from an EMBL/GenBank/DDBJ whole genome shotgun (WGS) entry which is preliminary data.</text>
</comment>
<feature type="chain" id="PRO_5040301420" description="Hydroxyneurosporene synthase" evidence="1">
    <location>
        <begin position="20"/>
        <end position="364"/>
    </location>
</feature>
<dbReference type="Proteomes" id="UP000781932">
    <property type="component" value="Unassembled WGS sequence"/>
</dbReference>
<evidence type="ECO:0000313" key="5">
    <source>
        <dbReference type="Proteomes" id="UP000781932"/>
    </source>
</evidence>
<protein>
    <recommendedName>
        <fullName evidence="6">Hydroxyneurosporene synthase</fullName>
    </recommendedName>
</protein>
<dbReference type="Pfam" id="PF25581">
    <property type="entry name" value="AsqO_C"/>
    <property type="match status" value="1"/>
</dbReference>
<dbReference type="SUPFAM" id="SSF159245">
    <property type="entry name" value="AttH-like"/>
    <property type="match status" value="1"/>
</dbReference>
<evidence type="ECO:0000256" key="1">
    <source>
        <dbReference type="SAM" id="SignalP"/>
    </source>
</evidence>
<dbReference type="AlphaFoldDB" id="A0A9P6I396"/>
<dbReference type="InterPro" id="IPR057722">
    <property type="entry name" value="AsqO/PenF-like_C"/>
</dbReference>
<name>A0A9P6I396_9PEZI</name>
<evidence type="ECO:0000259" key="2">
    <source>
        <dbReference type="Pfam" id="PF24137"/>
    </source>
</evidence>
<dbReference type="OrthoDB" id="5344254at2759"/>
<dbReference type="GeneID" id="62163457"/>
<dbReference type="Pfam" id="PF24137">
    <property type="entry name" value="DA_N"/>
    <property type="match status" value="1"/>
</dbReference>
<organism evidence="4 5">
    <name type="scientific">Colletotrichum karsti</name>
    <dbReference type="NCBI Taxonomy" id="1095194"/>
    <lineage>
        <taxon>Eukaryota</taxon>
        <taxon>Fungi</taxon>
        <taxon>Dikarya</taxon>
        <taxon>Ascomycota</taxon>
        <taxon>Pezizomycotina</taxon>
        <taxon>Sordariomycetes</taxon>
        <taxon>Hypocreomycetidae</taxon>
        <taxon>Glomerellales</taxon>
        <taxon>Glomerellaceae</taxon>
        <taxon>Colletotrichum</taxon>
        <taxon>Colletotrichum boninense species complex</taxon>
    </lineage>
</organism>